<keyword evidence="2" id="KW-1185">Reference proteome</keyword>
<accession>A0A370HCN2</accession>
<dbReference type="GO" id="GO:0016787">
    <property type="term" value="F:hydrolase activity"/>
    <property type="evidence" value="ECO:0007669"/>
    <property type="project" value="UniProtKB-KW"/>
</dbReference>
<proteinExistence type="predicted"/>
<reference evidence="1 2" key="1">
    <citation type="submission" date="2018-07" db="EMBL/GenBank/DDBJ databases">
        <title>Genomic Encyclopedia of Type Strains, Phase IV (KMG-IV): sequencing the most valuable type-strain genomes for metagenomic binning, comparative biology and taxonomic classification.</title>
        <authorList>
            <person name="Goeker M."/>
        </authorList>
    </citation>
    <scope>NUCLEOTIDE SEQUENCE [LARGE SCALE GENOMIC DNA]</scope>
    <source>
        <strain evidence="1 2">DSM 44952</strain>
    </source>
</reference>
<evidence type="ECO:0000313" key="2">
    <source>
        <dbReference type="Proteomes" id="UP000255355"/>
    </source>
</evidence>
<dbReference type="Pfam" id="PF13279">
    <property type="entry name" value="4HBT_2"/>
    <property type="match status" value="1"/>
</dbReference>
<dbReference type="RefSeq" id="WP_068015538.1">
    <property type="nucleotide sequence ID" value="NZ_QQAZ01000002.1"/>
</dbReference>
<dbReference type="InterPro" id="IPR029069">
    <property type="entry name" value="HotDog_dom_sf"/>
</dbReference>
<dbReference type="CDD" id="cd00586">
    <property type="entry name" value="4HBT"/>
    <property type="match status" value="1"/>
</dbReference>
<protein>
    <submittedName>
        <fullName evidence="1">Acyl-CoA thioester hydrolase</fullName>
    </submittedName>
</protein>
<dbReference type="Gene3D" id="3.10.129.10">
    <property type="entry name" value="Hotdog Thioesterase"/>
    <property type="match status" value="1"/>
</dbReference>
<dbReference type="STRING" id="1210089.GCA_001613165_01518"/>
<dbReference type="SUPFAM" id="SSF54637">
    <property type="entry name" value="Thioesterase/thiol ester dehydrase-isomerase"/>
    <property type="match status" value="1"/>
</dbReference>
<comment type="caution">
    <text evidence="1">The sequence shown here is derived from an EMBL/GenBank/DDBJ whole genome shotgun (WGS) entry which is preliminary data.</text>
</comment>
<sequence length="126" mass="14175">MGFTHQIRVRYGDCDMQGVVFNANYFAFVDDTIDMWLQDALGEGYLDGFDYSVKKAAMEWSSPARLREVVELTPEVTRWGRTSFDVAVRLAVGDRAVGRAELVLISIAHDTYEPTPVPEQVREALG</sequence>
<dbReference type="Proteomes" id="UP000255355">
    <property type="component" value="Unassembled WGS sequence"/>
</dbReference>
<name>A0A370HCN2_9NOCA</name>
<dbReference type="OrthoDB" id="9799036at2"/>
<dbReference type="EMBL" id="QQAZ01000002">
    <property type="protein sequence ID" value="RDI54155.1"/>
    <property type="molecule type" value="Genomic_DNA"/>
</dbReference>
<gene>
    <name evidence="1" type="ORF">DFR68_102279</name>
</gene>
<keyword evidence="1" id="KW-0378">Hydrolase</keyword>
<dbReference type="AlphaFoldDB" id="A0A370HCN2"/>
<evidence type="ECO:0000313" key="1">
    <source>
        <dbReference type="EMBL" id="RDI54155.1"/>
    </source>
</evidence>
<organism evidence="1 2">
    <name type="scientific">Nocardia mexicana</name>
    <dbReference type="NCBI Taxonomy" id="279262"/>
    <lineage>
        <taxon>Bacteria</taxon>
        <taxon>Bacillati</taxon>
        <taxon>Actinomycetota</taxon>
        <taxon>Actinomycetes</taxon>
        <taxon>Mycobacteriales</taxon>
        <taxon>Nocardiaceae</taxon>
        <taxon>Nocardia</taxon>
    </lineage>
</organism>